<evidence type="ECO:0000259" key="2">
    <source>
        <dbReference type="Pfam" id="PF00561"/>
    </source>
</evidence>
<comment type="caution">
    <text evidence="3">The sequence shown here is derived from an EMBL/GenBank/DDBJ whole genome shotgun (WGS) entry which is preliminary data.</text>
</comment>
<dbReference type="AlphaFoldDB" id="A0A9W7BJF4"/>
<gene>
    <name evidence="3" type="ORF">TrST_g2884</name>
</gene>
<dbReference type="InterPro" id="IPR029058">
    <property type="entry name" value="AB_hydrolase_fold"/>
</dbReference>
<dbReference type="SUPFAM" id="SSF53474">
    <property type="entry name" value="alpha/beta-Hydrolases"/>
    <property type="match status" value="1"/>
</dbReference>
<feature type="domain" description="AB hydrolase-1" evidence="2">
    <location>
        <begin position="71"/>
        <end position="324"/>
    </location>
</feature>
<organism evidence="3 4">
    <name type="scientific">Triparma strigata</name>
    <dbReference type="NCBI Taxonomy" id="1606541"/>
    <lineage>
        <taxon>Eukaryota</taxon>
        <taxon>Sar</taxon>
        <taxon>Stramenopiles</taxon>
        <taxon>Ochrophyta</taxon>
        <taxon>Bolidophyceae</taxon>
        <taxon>Parmales</taxon>
        <taxon>Triparmaceae</taxon>
        <taxon>Triparma</taxon>
    </lineage>
</organism>
<dbReference type="OrthoDB" id="8119704at2759"/>
<dbReference type="Pfam" id="PF00561">
    <property type="entry name" value="Abhydrolase_1"/>
    <property type="match status" value="1"/>
</dbReference>
<feature type="region of interest" description="Disordered" evidence="1">
    <location>
        <begin position="350"/>
        <end position="385"/>
    </location>
</feature>
<dbReference type="Gene3D" id="3.40.50.1820">
    <property type="entry name" value="alpha/beta hydrolase"/>
    <property type="match status" value="1"/>
</dbReference>
<dbReference type="InterPro" id="IPR000073">
    <property type="entry name" value="AB_hydrolase_1"/>
</dbReference>
<sequence>MGYRGQKNWSLTVAALSGVALLTTLIITKRHDHLFVAKRRGDAQANSAPLQSQVINPTPDTHRSPNTLVFLSSHFQNSSRWLRTASILSAQGYQCHLVHLGLGNISKSLVALREYIESVDSQNGTSRVVLFGHSLGGTLAQLYARHPSDNPVSGMVLLASCGIEEKDVRCMRESLFPPAKHEFFSYCVDLLLQNVARSIWLRHKILPKLFCDASEASSTTLTTKLEDNMDSVDLLQYAAIVDCLSDAEAPFLQIEESIGEGEEPATPTNESPKSLTLSSHPSLLPLPTLNLLPENDLLIPKESYYRTSKLWNVESKIVVGQGHNCGDVGWEGSTMGIILDFLRTTTFPFPSRQKPPLSEANSDSSSDSFVNVGAPDDEDGDDIELDFGDLAGATEISDEDAASWRSYFSWS</sequence>
<dbReference type="EMBL" id="BRXY01000397">
    <property type="protein sequence ID" value="GMH92321.1"/>
    <property type="molecule type" value="Genomic_DNA"/>
</dbReference>
<dbReference type="Proteomes" id="UP001165085">
    <property type="component" value="Unassembled WGS sequence"/>
</dbReference>
<keyword evidence="4" id="KW-1185">Reference proteome</keyword>
<evidence type="ECO:0000313" key="3">
    <source>
        <dbReference type="EMBL" id="GMH92321.1"/>
    </source>
</evidence>
<accession>A0A9W7BJF4</accession>
<feature type="compositionally biased region" description="Acidic residues" evidence="1">
    <location>
        <begin position="375"/>
        <end position="385"/>
    </location>
</feature>
<evidence type="ECO:0000313" key="4">
    <source>
        <dbReference type="Proteomes" id="UP001165085"/>
    </source>
</evidence>
<evidence type="ECO:0000256" key="1">
    <source>
        <dbReference type="SAM" id="MobiDB-lite"/>
    </source>
</evidence>
<protein>
    <recommendedName>
        <fullName evidence="2">AB hydrolase-1 domain-containing protein</fullName>
    </recommendedName>
</protein>
<name>A0A9W7BJF4_9STRA</name>
<proteinExistence type="predicted"/>
<reference evidence="4" key="1">
    <citation type="journal article" date="2023" name="Commun. Biol.">
        <title>Genome analysis of Parmales, the sister group of diatoms, reveals the evolutionary specialization of diatoms from phago-mixotrophs to photoautotrophs.</title>
        <authorList>
            <person name="Ban H."/>
            <person name="Sato S."/>
            <person name="Yoshikawa S."/>
            <person name="Yamada K."/>
            <person name="Nakamura Y."/>
            <person name="Ichinomiya M."/>
            <person name="Sato N."/>
            <person name="Blanc-Mathieu R."/>
            <person name="Endo H."/>
            <person name="Kuwata A."/>
            <person name="Ogata H."/>
        </authorList>
    </citation>
    <scope>NUCLEOTIDE SEQUENCE [LARGE SCALE GENOMIC DNA]</scope>
    <source>
        <strain evidence="4">NIES 3701</strain>
    </source>
</reference>